<dbReference type="RefSeq" id="WP_330157852.1">
    <property type="nucleotide sequence ID" value="NZ_BAAAJA010000005.1"/>
</dbReference>
<dbReference type="Pfam" id="PF01501">
    <property type="entry name" value="Glyco_transf_8"/>
    <property type="match status" value="1"/>
</dbReference>
<accession>A0ABU7KMX8</accession>
<dbReference type="Proteomes" id="UP001348641">
    <property type="component" value="Unassembled WGS sequence"/>
</dbReference>
<keyword evidence="2 4" id="KW-0808">Transferase</keyword>
<evidence type="ECO:0000313" key="4">
    <source>
        <dbReference type="EMBL" id="MEE2050655.1"/>
    </source>
</evidence>
<dbReference type="EC" id="2.-.-.-" evidence="4"/>
<evidence type="ECO:0000256" key="2">
    <source>
        <dbReference type="ARBA" id="ARBA00022679"/>
    </source>
</evidence>
<sequence>MSENQPQVLPALAPIVCGVDDGYTEPLCTMVTSLAAAHPAGLAGLRMVVLHHRLSAASAARIEACAHRVGLAVRLCEVGDFNGPVTGWVSSAVYLRLAIDQVLGDEPVVLYLDADTLICADVRPLLSSRPSGLVAAVRDAQNPLVGEGIALPGWRELGIARGREYFNSGVMLIDTAECVRREVFDRARWLLRTKPHTTAFWDQDALNWAVQDRWERLDPRWNTFALSPLAQRPEFVHHAEAVNPLSTLIAQEETAAILHFAGPDKPWQEDYPPGLLREKYHRALHDLKGRL</sequence>
<keyword evidence="1" id="KW-0328">Glycosyltransferase</keyword>
<proteinExistence type="predicted"/>
<reference evidence="4 5" key="1">
    <citation type="submission" date="2023-07" db="EMBL/GenBank/DDBJ databases">
        <authorList>
            <person name="Girao M."/>
            <person name="Carvalho M.F."/>
        </authorList>
    </citation>
    <scope>NUCLEOTIDE SEQUENCE [LARGE SCALE GENOMIC DNA]</scope>
    <source>
        <strain evidence="4 5">66/93</strain>
    </source>
</reference>
<evidence type="ECO:0000256" key="1">
    <source>
        <dbReference type="ARBA" id="ARBA00022676"/>
    </source>
</evidence>
<evidence type="ECO:0000313" key="5">
    <source>
        <dbReference type="Proteomes" id="UP001348641"/>
    </source>
</evidence>
<comment type="caution">
    <text evidence="4">The sequence shown here is derived from an EMBL/GenBank/DDBJ whole genome shotgun (WGS) entry which is preliminary data.</text>
</comment>
<evidence type="ECO:0000256" key="3">
    <source>
        <dbReference type="ARBA" id="ARBA00022723"/>
    </source>
</evidence>
<dbReference type="InterPro" id="IPR029044">
    <property type="entry name" value="Nucleotide-diphossugar_trans"/>
</dbReference>
<dbReference type="Gene3D" id="3.90.550.10">
    <property type="entry name" value="Spore Coat Polysaccharide Biosynthesis Protein SpsA, Chain A"/>
    <property type="match status" value="1"/>
</dbReference>
<keyword evidence="3" id="KW-0479">Metal-binding</keyword>
<dbReference type="PANTHER" id="PTHR13778">
    <property type="entry name" value="GLYCOSYLTRANSFERASE 8 DOMAIN-CONTAINING PROTEIN"/>
    <property type="match status" value="1"/>
</dbReference>
<protein>
    <submittedName>
        <fullName evidence="4">Glycosyltransferase family 8 protein</fullName>
        <ecNumber evidence="4">2.-.-.-</ecNumber>
    </submittedName>
</protein>
<name>A0ABU7KMX8_9ACTN</name>
<dbReference type="CDD" id="cd04194">
    <property type="entry name" value="GT8_A4GalT_like"/>
    <property type="match status" value="1"/>
</dbReference>
<gene>
    <name evidence="4" type="ORF">Q8A49_09105</name>
</gene>
<dbReference type="GO" id="GO:0016740">
    <property type="term" value="F:transferase activity"/>
    <property type="evidence" value="ECO:0007669"/>
    <property type="project" value="UniProtKB-KW"/>
</dbReference>
<dbReference type="PANTHER" id="PTHR13778:SF47">
    <property type="entry name" value="LIPOPOLYSACCHARIDE 1,3-GALACTOSYLTRANSFERASE"/>
    <property type="match status" value="1"/>
</dbReference>
<dbReference type="InterPro" id="IPR050748">
    <property type="entry name" value="Glycosyltrans_8_dom-fam"/>
</dbReference>
<dbReference type="SUPFAM" id="SSF53448">
    <property type="entry name" value="Nucleotide-diphospho-sugar transferases"/>
    <property type="match status" value="1"/>
</dbReference>
<organism evidence="4 5">
    <name type="scientific">Nocardiopsis tropica</name>
    <dbReference type="NCBI Taxonomy" id="109330"/>
    <lineage>
        <taxon>Bacteria</taxon>
        <taxon>Bacillati</taxon>
        <taxon>Actinomycetota</taxon>
        <taxon>Actinomycetes</taxon>
        <taxon>Streptosporangiales</taxon>
        <taxon>Nocardiopsidaceae</taxon>
        <taxon>Nocardiopsis</taxon>
    </lineage>
</organism>
<dbReference type="EMBL" id="JAUUCC010000017">
    <property type="protein sequence ID" value="MEE2050655.1"/>
    <property type="molecule type" value="Genomic_DNA"/>
</dbReference>
<dbReference type="InterPro" id="IPR002495">
    <property type="entry name" value="Glyco_trans_8"/>
</dbReference>